<proteinExistence type="predicted"/>
<gene>
    <name evidence="1" type="ORF">DHETER_LOCUS3534</name>
</gene>
<keyword evidence="2" id="KW-1185">Reference proteome</keyword>
<evidence type="ECO:0000313" key="1">
    <source>
        <dbReference type="EMBL" id="CAG8512630.1"/>
    </source>
</evidence>
<dbReference type="EMBL" id="CAJVPU010003079">
    <property type="protein sequence ID" value="CAG8512630.1"/>
    <property type="molecule type" value="Genomic_DNA"/>
</dbReference>
<dbReference type="Proteomes" id="UP000789702">
    <property type="component" value="Unassembled WGS sequence"/>
</dbReference>
<organism evidence="1 2">
    <name type="scientific">Dentiscutata heterogama</name>
    <dbReference type="NCBI Taxonomy" id="1316150"/>
    <lineage>
        <taxon>Eukaryota</taxon>
        <taxon>Fungi</taxon>
        <taxon>Fungi incertae sedis</taxon>
        <taxon>Mucoromycota</taxon>
        <taxon>Glomeromycotina</taxon>
        <taxon>Glomeromycetes</taxon>
        <taxon>Diversisporales</taxon>
        <taxon>Gigasporaceae</taxon>
        <taxon>Dentiscutata</taxon>
    </lineage>
</organism>
<evidence type="ECO:0000313" key="2">
    <source>
        <dbReference type="Proteomes" id="UP000789702"/>
    </source>
</evidence>
<reference evidence="1" key="1">
    <citation type="submission" date="2021-06" db="EMBL/GenBank/DDBJ databases">
        <authorList>
            <person name="Kallberg Y."/>
            <person name="Tangrot J."/>
            <person name="Rosling A."/>
        </authorList>
    </citation>
    <scope>NUCLEOTIDE SEQUENCE</scope>
    <source>
        <strain evidence="1">IL203A</strain>
    </source>
</reference>
<comment type="caution">
    <text evidence="1">The sequence shown here is derived from an EMBL/GenBank/DDBJ whole genome shotgun (WGS) entry which is preliminary data.</text>
</comment>
<sequence>MKTLIELKDDKWIRCLGQSCLEKCLQDNNRLISKICFLTIIFENFKELSENHPAFIASALSVIGFVVPSTKVTPNSISSHLSSYGKYHHLSKSFYDRLISNFRVCWISFQNSFETFQNNHPTIRSLIIKPFIDFYYVGHSSTILAIPLPNFVSYPKAYNFWGELLLPNYPSYSTDPNDPWNLVATYNTIDPNGTIENNSSLIEPPTATTNMFMFMSTAIAAVYMMITGQFQNYSFLQNFYECHTITLREHVMFTQKDKWTGYKKPYIPPNLNKILLLPEEEPSLKEIMDIIEELRKRSKK</sequence>
<name>A0ACA9L750_9GLOM</name>
<accession>A0ACA9L750</accession>
<protein>
    <submittedName>
        <fullName evidence="1">12642_t:CDS:1</fullName>
    </submittedName>
</protein>